<evidence type="ECO:0000313" key="1">
    <source>
        <dbReference type="EMBL" id="HCK23730.1"/>
    </source>
</evidence>
<sequence length="180" mass="19409">MSKKFIGIKRLWYADPITSIAGTSLTGAEIKTLLAKETTKEVKNSHQDTWGYTEDDPSVTNYINELTGQIYYKDITQAGAVSIAFTLGEYEYADKAALQGGTATTTGWDRGDVQNINKCIIAQTKSGNYIVFPNASIVGKGNFVEKNIGLGVTAVAMETGVANLAAEVWRDQAEVEAVEG</sequence>
<comment type="caution">
    <text evidence="1">The sequence shown here is derived from an EMBL/GenBank/DDBJ whole genome shotgun (WGS) entry which is preliminary data.</text>
</comment>
<name>A0A3D2SE06_9BACE</name>
<evidence type="ECO:0000313" key="2">
    <source>
        <dbReference type="Proteomes" id="UP000263098"/>
    </source>
</evidence>
<dbReference type="Proteomes" id="UP000263098">
    <property type="component" value="Unassembled WGS sequence"/>
</dbReference>
<proteinExistence type="predicted"/>
<gene>
    <name evidence="1" type="ORF">DHW31_02940</name>
</gene>
<organism evidence="1 2">
    <name type="scientific">Bacteroides graminisolvens</name>
    <dbReference type="NCBI Taxonomy" id="477666"/>
    <lineage>
        <taxon>Bacteria</taxon>
        <taxon>Pseudomonadati</taxon>
        <taxon>Bacteroidota</taxon>
        <taxon>Bacteroidia</taxon>
        <taxon>Bacteroidales</taxon>
        <taxon>Bacteroidaceae</taxon>
        <taxon>Bacteroides</taxon>
    </lineage>
</organism>
<protein>
    <submittedName>
        <fullName evidence="1">Uncharacterized protein</fullName>
    </submittedName>
</protein>
<reference evidence="1 2" key="1">
    <citation type="journal article" date="2018" name="Nat. Biotechnol.">
        <title>A standardized bacterial taxonomy based on genome phylogeny substantially revises the tree of life.</title>
        <authorList>
            <person name="Parks D.H."/>
            <person name="Chuvochina M."/>
            <person name="Waite D.W."/>
            <person name="Rinke C."/>
            <person name="Skarshewski A."/>
            <person name="Chaumeil P.A."/>
            <person name="Hugenholtz P."/>
        </authorList>
    </citation>
    <scope>NUCLEOTIDE SEQUENCE [LARGE SCALE GENOMIC DNA]</scope>
    <source>
        <strain evidence="1">UBA9667</strain>
    </source>
</reference>
<dbReference type="AlphaFoldDB" id="A0A3D2SE06"/>
<dbReference type="EMBL" id="DPVG01000104">
    <property type="protein sequence ID" value="HCK23730.1"/>
    <property type="molecule type" value="Genomic_DNA"/>
</dbReference>
<accession>A0A3D2SE06</accession>